<dbReference type="EMBL" id="JAUUCC010000128">
    <property type="protein sequence ID" value="MEE2054781.1"/>
    <property type="molecule type" value="Genomic_DNA"/>
</dbReference>
<evidence type="ECO:0000256" key="1">
    <source>
        <dbReference type="SAM" id="MobiDB-lite"/>
    </source>
</evidence>
<reference evidence="3 4" key="1">
    <citation type="submission" date="2023-07" db="EMBL/GenBank/DDBJ databases">
        <authorList>
            <person name="Girao M."/>
            <person name="Carvalho M.F."/>
        </authorList>
    </citation>
    <scope>NUCLEOTIDE SEQUENCE [LARGE SCALE GENOMIC DNA]</scope>
    <source>
        <strain evidence="3 4">66/93</strain>
    </source>
</reference>
<name>A0ABU7KZP7_9ACTN</name>
<feature type="signal peptide" evidence="2">
    <location>
        <begin position="1"/>
        <end position="17"/>
    </location>
</feature>
<feature type="region of interest" description="Disordered" evidence="1">
    <location>
        <begin position="44"/>
        <end position="74"/>
    </location>
</feature>
<accession>A0ABU7KZP7</accession>
<feature type="chain" id="PRO_5045884175" evidence="2">
    <location>
        <begin position="18"/>
        <end position="74"/>
    </location>
</feature>
<dbReference type="RefSeq" id="WP_330161600.1">
    <property type="nucleotide sequence ID" value="NZ_JAUUCC010000128.1"/>
</dbReference>
<comment type="caution">
    <text evidence="3">The sequence shown here is derived from an EMBL/GenBank/DDBJ whole genome shotgun (WGS) entry which is preliminary data.</text>
</comment>
<gene>
    <name evidence="3" type="ORF">Q8A49_30220</name>
</gene>
<evidence type="ECO:0000313" key="3">
    <source>
        <dbReference type="EMBL" id="MEE2054781.1"/>
    </source>
</evidence>
<dbReference type="Proteomes" id="UP001348641">
    <property type="component" value="Unassembled WGS sequence"/>
</dbReference>
<organism evidence="3 4">
    <name type="scientific">Nocardiopsis tropica</name>
    <dbReference type="NCBI Taxonomy" id="109330"/>
    <lineage>
        <taxon>Bacteria</taxon>
        <taxon>Bacillati</taxon>
        <taxon>Actinomycetota</taxon>
        <taxon>Actinomycetes</taxon>
        <taxon>Streptosporangiales</taxon>
        <taxon>Nocardiopsidaceae</taxon>
        <taxon>Nocardiopsis</taxon>
    </lineage>
</organism>
<sequence length="74" mass="8091">MILMSLLCTAVGMAAGAAITHVLTRALLEDETARADRLERTLITSRRAHGDDPTGRLLADIRDQGGRHRRGGRR</sequence>
<protein>
    <submittedName>
        <fullName evidence="3">Uncharacterized protein</fullName>
    </submittedName>
</protein>
<proteinExistence type="predicted"/>
<evidence type="ECO:0000313" key="4">
    <source>
        <dbReference type="Proteomes" id="UP001348641"/>
    </source>
</evidence>
<evidence type="ECO:0000256" key="2">
    <source>
        <dbReference type="SAM" id="SignalP"/>
    </source>
</evidence>
<feature type="compositionally biased region" description="Basic and acidic residues" evidence="1">
    <location>
        <begin position="48"/>
        <end position="66"/>
    </location>
</feature>
<keyword evidence="2" id="KW-0732">Signal</keyword>